<organism evidence="7 8">
    <name type="scientific">Streptomyces spinosisporus</name>
    <dbReference type="NCBI Taxonomy" id="2927582"/>
    <lineage>
        <taxon>Bacteria</taxon>
        <taxon>Bacillati</taxon>
        <taxon>Actinomycetota</taxon>
        <taxon>Actinomycetes</taxon>
        <taxon>Kitasatosporales</taxon>
        <taxon>Streptomycetaceae</taxon>
        <taxon>Streptomyces</taxon>
    </lineage>
</organism>
<dbReference type="CDD" id="cd00830">
    <property type="entry name" value="KAS_III"/>
    <property type="match status" value="1"/>
</dbReference>
<reference evidence="7" key="1">
    <citation type="submission" date="2022-03" db="EMBL/GenBank/DDBJ databases">
        <title>Streptomyces 7R015 and 7R016 isolated from Barleria lupulina in Thailand.</title>
        <authorList>
            <person name="Kanchanasin P."/>
            <person name="Phongsopitanun W."/>
            <person name="Tanasupawat S."/>
        </authorList>
    </citation>
    <scope>NUCLEOTIDE SEQUENCE</scope>
    <source>
        <strain evidence="7">7R016</strain>
    </source>
</reference>
<dbReference type="InterPro" id="IPR016039">
    <property type="entry name" value="Thiolase-like"/>
</dbReference>
<feature type="region of interest" description="Disordered" evidence="4">
    <location>
        <begin position="340"/>
        <end position="363"/>
    </location>
</feature>
<keyword evidence="1" id="KW-0963">Cytoplasm</keyword>
<dbReference type="Pfam" id="PF08541">
    <property type="entry name" value="ACP_syn_III_C"/>
    <property type="match status" value="1"/>
</dbReference>
<protein>
    <submittedName>
        <fullName evidence="7">Ketoacyl-ACP synthase III</fullName>
    </submittedName>
</protein>
<dbReference type="NCBIfam" id="NF006829">
    <property type="entry name" value="PRK09352.1"/>
    <property type="match status" value="1"/>
</dbReference>
<evidence type="ECO:0000259" key="5">
    <source>
        <dbReference type="Pfam" id="PF08541"/>
    </source>
</evidence>
<evidence type="ECO:0000256" key="4">
    <source>
        <dbReference type="SAM" id="MobiDB-lite"/>
    </source>
</evidence>
<sequence length="363" mass="37674">MDHNPIGIIATGSYLPATVVDNDEVGAAAGVTAEWIERKTGIRRRHRAATHEATSDLAAQAARQALAQAGLHADEITYVVVATSTPDHPQPATAAIVTDLIGARRAAAFDVNSVCSGFMFALTAAERMLRAEPANAGQGPYALVIGADVYSRILDPADRKTAILFGDGAGAVVLGPVPAATGGITTSLTTRGDQHRLISVPAGGSRRPASAQTLAEGAHWFTMDGRGVRGFVHENLPGAVRALLAKADVPARAVRHFVPHQANGVMLAEVWPTLGLDSARMHLALALHGNTGAASVPITLDLAHRRGLFTEGDLTVLSAFGGGMSVGSALLRWAPTRHALPPRIPGRTTAPAPDREPALAGPR</sequence>
<feature type="domain" description="Beta-ketoacyl-[acyl-carrier-protein] synthase III C-terminal" evidence="5">
    <location>
        <begin position="244"/>
        <end position="333"/>
    </location>
</feature>
<keyword evidence="8" id="KW-1185">Reference proteome</keyword>
<dbReference type="InterPro" id="IPR013751">
    <property type="entry name" value="ACP_syn_III_N"/>
</dbReference>
<dbReference type="PANTHER" id="PTHR34069:SF2">
    <property type="entry name" value="BETA-KETOACYL-[ACYL-CARRIER-PROTEIN] SYNTHASE III"/>
    <property type="match status" value="1"/>
</dbReference>
<dbReference type="InterPro" id="IPR013747">
    <property type="entry name" value="ACP_syn_III_C"/>
</dbReference>
<keyword evidence="3" id="KW-0012">Acyltransferase</keyword>
<dbReference type="SUPFAM" id="SSF53901">
    <property type="entry name" value="Thiolase-like"/>
    <property type="match status" value="1"/>
</dbReference>
<dbReference type="EMBL" id="JALDAX010000005">
    <property type="protein sequence ID" value="MCI3241156.1"/>
    <property type="molecule type" value="Genomic_DNA"/>
</dbReference>
<evidence type="ECO:0000256" key="1">
    <source>
        <dbReference type="ARBA" id="ARBA00022490"/>
    </source>
</evidence>
<evidence type="ECO:0000259" key="6">
    <source>
        <dbReference type="Pfam" id="PF08545"/>
    </source>
</evidence>
<evidence type="ECO:0000313" key="8">
    <source>
        <dbReference type="Proteomes" id="UP001165270"/>
    </source>
</evidence>
<dbReference type="Gene3D" id="3.40.47.10">
    <property type="match status" value="1"/>
</dbReference>
<evidence type="ECO:0000256" key="3">
    <source>
        <dbReference type="ARBA" id="ARBA00023315"/>
    </source>
</evidence>
<dbReference type="Pfam" id="PF08545">
    <property type="entry name" value="ACP_syn_III"/>
    <property type="match status" value="1"/>
</dbReference>
<comment type="caution">
    <text evidence="7">The sequence shown here is derived from an EMBL/GenBank/DDBJ whole genome shotgun (WGS) entry which is preliminary data.</text>
</comment>
<accession>A0ABS9XGI3</accession>
<gene>
    <name evidence="7" type="ORF">MQN93_15670</name>
</gene>
<name>A0ABS9XGI3_9ACTN</name>
<keyword evidence="2" id="KW-0808">Transferase</keyword>
<proteinExistence type="predicted"/>
<dbReference type="PANTHER" id="PTHR34069">
    <property type="entry name" value="3-OXOACYL-[ACYL-CARRIER-PROTEIN] SYNTHASE 3"/>
    <property type="match status" value="1"/>
</dbReference>
<dbReference type="RefSeq" id="WP_242709938.1">
    <property type="nucleotide sequence ID" value="NZ_JALDAX010000005.1"/>
</dbReference>
<evidence type="ECO:0000313" key="7">
    <source>
        <dbReference type="EMBL" id="MCI3241156.1"/>
    </source>
</evidence>
<dbReference type="Proteomes" id="UP001165270">
    <property type="component" value="Unassembled WGS sequence"/>
</dbReference>
<feature type="domain" description="Beta-ketoacyl-[acyl-carrier-protein] synthase III N-terminal" evidence="6">
    <location>
        <begin position="109"/>
        <end position="186"/>
    </location>
</feature>
<evidence type="ECO:0000256" key="2">
    <source>
        <dbReference type="ARBA" id="ARBA00022679"/>
    </source>
</evidence>